<dbReference type="PANTHER" id="PTHR46580">
    <property type="entry name" value="SENSOR KINASE-RELATED"/>
    <property type="match status" value="1"/>
</dbReference>
<sequence length="320" mass="34567">MTSMDIEIFTLEHEDGQISSDINSRKTSNSIEDQHPVETIANVLPGTVSTPSKKPKHRSLKSNSKKTFSIFVVFTLISMIIGILTVCFSSPKPLGKTCTFILKSEAPSLIVSDSHPHSIAVADFNNDHLPDIVVPYSGTSSLGIFLRQDNTTFRDQIKYSTGSNSLPYAVCVGDFNHDQQIDIAVANYGANNIGIFLGIDFVVANSGINTISIFLSNGTGTFSNQITYSTGVSSQPYSVVILDFNNDTQLDIAVASYGTSHIGVYFGYGNGSFMNQQIFSSGFNSHPFALAVGDIDNNNLPDIIATNNGYGNIDILMKTC</sequence>
<dbReference type="SUPFAM" id="SSF69318">
    <property type="entry name" value="Integrin alpha N-terminal domain"/>
    <property type="match status" value="1"/>
</dbReference>
<name>A0A814JDD9_9BILA</name>
<feature type="transmembrane region" description="Helical" evidence="2">
    <location>
        <begin position="68"/>
        <end position="91"/>
    </location>
</feature>
<evidence type="ECO:0000256" key="1">
    <source>
        <dbReference type="ARBA" id="ARBA00022729"/>
    </source>
</evidence>
<dbReference type="Proteomes" id="UP000663891">
    <property type="component" value="Unassembled WGS sequence"/>
</dbReference>
<gene>
    <name evidence="3" type="ORF">VCS650_LOCUS16602</name>
</gene>
<dbReference type="Gene3D" id="2.130.10.130">
    <property type="entry name" value="Integrin alpha, N-terminal"/>
    <property type="match status" value="1"/>
</dbReference>
<evidence type="ECO:0000313" key="3">
    <source>
        <dbReference type="EMBL" id="CAF1036065.1"/>
    </source>
</evidence>
<keyword evidence="1" id="KW-0732">Signal</keyword>
<keyword evidence="2" id="KW-0812">Transmembrane</keyword>
<dbReference type="Pfam" id="PF13517">
    <property type="entry name" value="FG-GAP_3"/>
    <property type="match status" value="2"/>
</dbReference>
<dbReference type="InterPro" id="IPR013517">
    <property type="entry name" value="FG-GAP"/>
</dbReference>
<dbReference type="AlphaFoldDB" id="A0A814JDD9"/>
<accession>A0A814JDD9</accession>
<evidence type="ECO:0000256" key="2">
    <source>
        <dbReference type="SAM" id="Phobius"/>
    </source>
</evidence>
<dbReference type="EMBL" id="CAJNON010000149">
    <property type="protein sequence ID" value="CAF1036065.1"/>
    <property type="molecule type" value="Genomic_DNA"/>
</dbReference>
<evidence type="ECO:0000313" key="4">
    <source>
        <dbReference type="Proteomes" id="UP000663891"/>
    </source>
</evidence>
<keyword evidence="2" id="KW-1133">Transmembrane helix</keyword>
<proteinExistence type="predicted"/>
<comment type="caution">
    <text evidence="3">The sequence shown here is derived from an EMBL/GenBank/DDBJ whole genome shotgun (WGS) entry which is preliminary data.</text>
</comment>
<dbReference type="InterPro" id="IPR028994">
    <property type="entry name" value="Integrin_alpha_N"/>
</dbReference>
<dbReference type="OrthoDB" id="10250728at2759"/>
<reference evidence="3" key="1">
    <citation type="submission" date="2021-02" db="EMBL/GenBank/DDBJ databases">
        <authorList>
            <person name="Nowell W R."/>
        </authorList>
    </citation>
    <scope>NUCLEOTIDE SEQUENCE</scope>
</reference>
<keyword evidence="2" id="KW-0472">Membrane</keyword>
<protein>
    <submittedName>
        <fullName evidence="3">Uncharacterized protein</fullName>
    </submittedName>
</protein>
<organism evidence="3 4">
    <name type="scientific">Adineta steineri</name>
    <dbReference type="NCBI Taxonomy" id="433720"/>
    <lineage>
        <taxon>Eukaryota</taxon>
        <taxon>Metazoa</taxon>
        <taxon>Spiralia</taxon>
        <taxon>Gnathifera</taxon>
        <taxon>Rotifera</taxon>
        <taxon>Eurotatoria</taxon>
        <taxon>Bdelloidea</taxon>
        <taxon>Adinetida</taxon>
        <taxon>Adinetidae</taxon>
        <taxon>Adineta</taxon>
    </lineage>
</organism>